<evidence type="ECO:0000256" key="2">
    <source>
        <dbReference type="ARBA" id="ARBA00022980"/>
    </source>
</evidence>
<dbReference type="InterPro" id="IPR009027">
    <property type="entry name" value="Ribosomal_bL9/RNase_H1_N"/>
</dbReference>
<keyword evidence="5" id="KW-0694">RNA-binding</keyword>
<dbReference type="Proteomes" id="UP000034044">
    <property type="component" value="Unassembled WGS sequence"/>
</dbReference>
<dbReference type="GO" id="GO:0005840">
    <property type="term" value="C:ribosome"/>
    <property type="evidence" value="ECO:0007669"/>
    <property type="project" value="UniProtKB-KW"/>
</dbReference>
<dbReference type="InterPro" id="IPR020594">
    <property type="entry name" value="Ribosomal_bL9_bac/chp"/>
</dbReference>
<organism evidence="7 8">
    <name type="scientific">Candidatus Wolfebacteria bacterium GW2011_GWC1_37_10</name>
    <dbReference type="NCBI Taxonomy" id="1619010"/>
    <lineage>
        <taxon>Bacteria</taxon>
        <taxon>Candidatus Wolfeibacteriota</taxon>
    </lineage>
</organism>
<evidence type="ECO:0000259" key="6">
    <source>
        <dbReference type="Pfam" id="PF01281"/>
    </source>
</evidence>
<comment type="caution">
    <text evidence="7">The sequence shown here is derived from an EMBL/GenBank/DDBJ whole genome shotgun (WGS) entry which is preliminary data.</text>
</comment>
<evidence type="ECO:0000256" key="5">
    <source>
        <dbReference type="HAMAP-Rule" id="MF_00503"/>
    </source>
</evidence>
<dbReference type="InterPro" id="IPR036791">
    <property type="entry name" value="Ribosomal_bL9_C_sf"/>
</dbReference>
<dbReference type="GO" id="GO:0003735">
    <property type="term" value="F:structural constituent of ribosome"/>
    <property type="evidence" value="ECO:0007669"/>
    <property type="project" value="InterPro"/>
</dbReference>
<dbReference type="NCBIfam" id="TIGR00158">
    <property type="entry name" value="L9"/>
    <property type="match status" value="1"/>
</dbReference>
<comment type="similarity">
    <text evidence="1 5">Belongs to the bacterial ribosomal protein bL9 family.</text>
</comment>
<dbReference type="GO" id="GO:1990904">
    <property type="term" value="C:ribonucleoprotein complex"/>
    <property type="evidence" value="ECO:0007669"/>
    <property type="project" value="UniProtKB-KW"/>
</dbReference>
<dbReference type="SUPFAM" id="SSF55658">
    <property type="entry name" value="L9 N-domain-like"/>
    <property type="match status" value="1"/>
</dbReference>
<accession>A0A0G0J4K6</accession>
<reference evidence="7 8" key="1">
    <citation type="journal article" date="2015" name="Nature">
        <title>rRNA introns, odd ribosomes, and small enigmatic genomes across a large radiation of phyla.</title>
        <authorList>
            <person name="Brown C.T."/>
            <person name="Hug L.A."/>
            <person name="Thomas B.C."/>
            <person name="Sharon I."/>
            <person name="Castelle C.J."/>
            <person name="Singh A."/>
            <person name="Wilkins M.J."/>
            <person name="Williams K.H."/>
            <person name="Banfield J.F."/>
        </authorList>
    </citation>
    <scope>NUCLEOTIDE SEQUENCE [LARGE SCALE GENOMIC DNA]</scope>
</reference>
<dbReference type="AlphaFoldDB" id="A0A0G0J4K6"/>
<dbReference type="InterPro" id="IPR000244">
    <property type="entry name" value="Ribosomal_bL9"/>
</dbReference>
<dbReference type="Gene3D" id="3.40.5.10">
    <property type="entry name" value="Ribosomal protein L9, N-terminal domain"/>
    <property type="match status" value="1"/>
</dbReference>
<evidence type="ECO:0000256" key="4">
    <source>
        <dbReference type="ARBA" id="ARBA00035292"/>
    </source>
</evidence>
<dbReference type="PANTHER" id="PTHR21368">
    <property type="entry name" value="50S RIBOSOMAL PROTEIN L9"/>
    <property type="match status" value="1"/>
</dbReference>
<proteinExistence type="inferred from homology"/>
<dbReference type="InterPro" id="IPR036935">
    <property type="entry name" value="Ribosomal_bL9_N_sf"/>
</dbReference>
<dbReference type="InterPro" id="IPR020070">
    <property type="entry name" value="Ribosomal_bL9_N"/>
</dbReference>
<dbReference type="Gene3D" id="3.10.430.100">
    <property type="entry name" value="Ribosomal protein L9, C-terminal domain"/>
    <property type="match status" value="1"/>
</dbReference>
<keyword evidence="5" id="KW-0699">rRNA-binding</keyword>
<evidence type="ECO:0000313" key="8">
    <source>
        <dbReference type="Proteomes" id="UP000034044"/>
    </source>
</evidence>
<comment type="function">
    <text evidence="5">Binds to the 23S rRNA.</text>
</comment>
<dbReference type="GO" id="GO:0019843">
    <property type="term" value="F:rRNA binding"/>
    <property type="evidence" value="ECO:0007669"/>
    <property type="project" value="UniProtKB-UniRule"/>
</dbReference>
<dbReference type="EMBL" id="LBSR01000003">
    <property type="protein sequence ID" value="KKQ23171.1"/>
    <property type="molecule type" value="Genomic_DNA"/>
</dbReference>
<dbReference type="HAMAP" id="MF_00503">
    <property type="entry name" value="Ribosomal_bL9"/>
    <property type="match status" value="1"/>
</dbReference>
<dbReference type="SUPFAM" id="SSF55653">
    <property type="entry name" value="Ribosomal protein L9 C-domain"/>
    <property type="match status" value="1"/>
</dbReference>
<dbReference type="Pfam" id="PF01281">
    <property type="entry name" value="Ribosomal_L9_N"/>
    <property type="match status" value="1"/>
</dbReference>
<dbReference type="PATRIC" id="fig|1619010.3.peg.121"/>
<keyword evidence="3 5" id="KW-0687">Ribonucleoprotein</keyword>
<feature type="domain" description="Ribosomal protein L9" evidence="6">
    <location>
        <begin position="1"/>
        <end position="43"/>
    </location>
</feature>
<keyword evidence="2 5" id="KW-0689">Ribosomal protein</keyword>
<evidence type="ECO:0000256" key="1">
    <source>
        <dbReference type="ARBA" id="ARBA00010605"/>
    </source>
</evidence>
<protein>
    <recommendedName>
        <fullName evidence="4 5">Large ribosomal subunit protein bL9</fullName>
    </recommendedName>
</protein>
<evidence type="ECO:0000313" key="7">
    <source>
        <dbReference type="EMBL" id="KKQ23171.1"/>
    </source>
</evidence>
<evidence type="ECO:0000256" key="3">
    <source>
        <dbReference type="ARBA" id="ARBA00023274"/>
    </source>
</evidence>
<gene>
    <name evidence="5" type="primary">rplI</name>
    <name evidence="7" type="ORF">US36_C0003G0005</name>
</gene>
<dbReference type="GO" id="GO:0006412">
    <property type="term" value="P:translation"/>
    <property type="evidence" value="ECO:0007669"/>
    <property type="project" value="UniProtKB-UniRule"/>
</dbReference>
<sequence length="158" mass="18020">MRIILLQDVRKLGKKYDIKEVSEGYARNFLIPKGLAKFADKTSAKGILEQKKIIEKKRENIKMATDEIIKKISGKEFHFYIPAGENKSIFKPVTKKDILEIIGNNLNSMPENTKDEIISKIKLDLPRSLKILGSHTIAAKLEDKKFEIKVILNQDGIN</sequence>
<name>A0A0G0J4K6_9BACT</name>